<comment type="similarity">
    <text evidence="3">Belongs to the CSN3 family.</text>
</comment>
<comment type="subcellular location">
    <subcellularLocation>
        <location evidence="2">Cytoplasm</location>
    </subcellularLocation>
    <subcellularLocation>
        <location evidence="1">Nucleus</location>
    </subcellularLocation>
</comment>
<evidence type="ECO:0000256" key="5">
    <source>
        <dbReference type="ARBA" id="ARBA00022490"/>
    </source>
</evidence>
<keyword evidence="12" id="KW-1185">Reference proteome</keyword>
<evidence type="ECO:0000259" key="9">
    <source>
        <dbReference type="Pfam" id="PF01399"/>
    </source>
</evidence>
<gene>
    <name evidence="11" type="ORF">CC78DRAFT_537069</name>
</gene>
<dbReference type="InterPro" id="IPR000717">
    <property type="entry name" value="PCI_dom"/>
</dbReference>
<dbReference type="Pfam" id="PF01399">
    <property type="entry name" value="PCI"/>
    <property type="match status" value="1"/>
</dbReference>
<dbReference type="Proteomes" id="UP000800093">
    <property type="component" value="Unassembled WGS sequence"/>
</dbReference>
<comment type="caution">
    <text evidence="11">The sequence shown here is derived from an EMBL/GenBank/DDBJ whole genome shotgun (WGS) entry which is preliminary data.</text>
</comment>
<dbReference type="EMBL" id="ML986708">
    <property type="protein sequence ID" value="KAF2259456.1"/>
    <property type="molecule type" value="Genomic_DNA"/>
</dbReference>
<dbReference type="AlphaFoldDB" id="A0A9P4JZQ6"/>
<evidence type="ECO:0000313" key="11">
    <source>
        <dbReference type="EMBL" id="KAF2259456.1"/>
    </source>
</evidence>
<feature type="region of interest" description="Disordered" evidence="8">
    <location>
        <begin position="477"/>
        <end position="502"/>
    </location>
</feature>
<evidence type="ECO:0000256" key="4">
    <source>
        <dbReference type="ARBA" id="ARBA00014878"/>
    </source>
</evidence>
<evidence type="ECO:0000259" key="10">
    <source>
        <dbReference type="Pfam" id="PF22788"/>
    </source>
</evidence>
<keyword evidence="6" id="KW-0736">Signalosome</keyword>
<dbReference type="PANTHER" id="PTHR10758">
    <property type="entry name" value="26S PROTEASOME NON-ATPASE REGULATORY SUBUNIT 3/COP9 SIGNALOSOME COMPLEX SUBUNIT 3"/>
    <property type="match status" value="1"/>
</dbReference>
<dbReference type="GO" id="GO:0005737">
    <property type="term" value="C:cytoplasm"/>
    <property type="evidence" value="ECO:0007669"/>
    <property type="project" value="UniProtKB-SubCell"/>
</dbReference>
<organism evidence="11 12">
    <name type="scientific">Lojkania enalia</name>
    <dbReference type="NCBI Taxonomy" id="147567"/>
    <lineage>
        <taxon>Eukaryota</taxon>
        <taxon>Fungi</taxon>
        <taxon>Dikarya</taxon>
        <taxon>Ascomycota</taxon>
        <taxon>Pezizomycotina</taxon>
        <taxon>Dothideomycetes</taxon>
        <taxon>Pleosporomycetidae</taxon>
        <taxon>Pleosporales</taxon>
        <taxon>Pleosporales incertae sedis</taxon>
        <taxon>Lojkania</taxon>
    </lineage>
</organism>
<keyword evidence="5" id="KW-0963">Cytoplasm</keyword>
<name>A0A9P4JZQ6_9PLEO</name>
<feature type="compositionally biased region" description="Low complexity" evidence="8">
    <location>
        <begin position="477"/>
        <end position="487"/>
    </location>
</feature>
<feature type="compositionally biased region" description="Acidic residues" evidence="8">
    <location>
        <begin position="488"/>
        <end position="502"/>
    </location>
</feature>
<evidence type="ECO:0000256" key="3">
    <source>
        <dbReference type="ARBA" id="ARBA00007084"/>
    </source>
</evidence>
<protein>
    <recommendedName>
        <fullName evidence="4">COP9 signalosome complex subunit 3</fullName>
    </recommendedName>
</protein>
<evidence type="ECO:0000256" key="6">
    <source>
        <dbReference type="ARBA" id="ARBA00022790"/>
    </source>
</evidence>
<dbReference type="GO" id="GO:0008180">
    <property type="term" value="C:COP9 signalosome"/>
    <property type="evidence" value="ECO:0007669"/>
    <property type="project" value="UniProtKB-KW"/>
</dbReference>
<evidence type="ECO:0000313" key="12">
    <source>
        <dbReference type="Proteomes" id="UP000800093"/>
    </source>
</evidence>
<proteinExistence type="inferred from homology"/>
<dbReference type="PANTHER" id="PTHR10758:SF1">
    <property type="entry name" value="COP9 SIGNALOSOME COMPLEX SUBUNIT 3"/>
    <property type="match status" value="1"/>
</dbReference>
<dbReference type="OrthoDB" id="29061at2759"/>
<evidence type="ECO:0000256" key="8">
    <source>
        <dbReference type="SAM" id="MobiDB-lite"/>
    </source>
</evidence>
<dbReference type="InterPro" id="IPR050756">
    <property type="entry name" value="CSN3"/>
</dbReference>
<dbReference type="Pfam" id="PF22788">
    <property type="entry name" value="COP9_hel_rpt"/>
    <property type="match status" value="1"/>
</dbReference>
<feature type="domain" description="COP9 signalosome complex subunit 3 N-terminal helical repeats" evidence="10">
    <location>
        <begin position="45"/>
        <end position="298"/>
    </location>
</feature>
<sequence length="502" mass="56386">MSSEQLLNLLLSFQPDAPELRQKRDYDSQVRSFVNQVANIPGQHYQKGADTPQDVLELLNPEVNSIAYIYALHARIFGVGESKQKGIIPEQLRPGGSIWNKMEDFLQRFDPVQIRYVGSEWRRLMDCIERIARLMGVPGAAISPIRAGLLRLDPLSGTFTITHLQFIRLCLETRSYTAALPILDNYIHSLPNTLPSVIRENLEYSVPGANHTNSGEYIHVRSGHTEKITLPDIQEYYVLGAMAYIGVHQFKKAMQFLEHVLVVPVSNNSANGLMLEAYKKWVLLSCLANGSVKAPPRTANGAAMKQVRTASRAYEALAEAFAQMDNLPKLKAQVNAGKDLWAEDGNTGLVRELVDQQLKFYVTRLSRTYSAIPVLNIATNLSQTVEQFTQYLEKLINAGELNASIERTNKGQEMVVLRFFLDPTEGPQAKTETQQQQALFEQTQRTNLLAEQVQSADYRLGLTKEYVEYIKRQNKKAATAGGDTMDTTWDDGMEVDEDLMGN</sequence>
<keyword evidence="7" id="KW-0539">Nucleus</keyword>
<dbReference type="InterPro" id="IPR055089">
    <property type="entry name" value="COP9_N"/>
</dbReference>
<dbReference type="GO" id="GO:0006511">
    <property type="term" value="P:ubiquitin-dependent protein catabolic process"/>
    <property type="evidence" value="ECO:0007669"/>
    <property type="project" value="TreeGrafter"/>
</dbReference>
<feature type="domain" description="PCI" evidence="9">
    <location>
        <begin position="339"/>
        <end position="410"/>
    </location>
</feature>
<reference evidence="12" key="1">
    <citation type="journal article" date="2020" name="Stud. Mycol.">
        <title>101 Dothideomycetes genomes: A test case for predicting lifestyles and emergence of pathogens.</title>
        <authorList>
            <person name="Haridas S."/>
            <person name="Albert R."/>
            <person name="Binder M."/>
            <person name="Bloem J."/>
            <person name="LaButti K."/>
            <person name="Salamov A."/>
            <person name="Andreopoulos B."/>
            <person name="Baker S."/>
            <person name="Barry K."/>
            <person name="Bills G."/>
            <person name="Bluhm B."/>
            <person name="Cannon C."/>
            <person name="Castanera R."/>
            <person name="Culley D."/>
            <person name="Daum C."/>
            <person name="Ezra D."/>
            <person name="Gonzalez J."/>
            <person name="Henrissat B."/>
            <person name="Kuo A."/>
            <person name="Liang C."/>
            <person name="Lipzen A."/>
            <person name="Lutzoni F."/>
            <person name="Magnuson J."/>
            <person name="Mondo S."/>
            <person name="Nolan M."/>
            <person name="Ohm R."/>
            <person name="Pangilinan J."/>
            <person name="Park H.-J."/>
            <person name="Ramirez L."/>
            <person name="Alfaro M."/>
            <person name="Sun H."/>
            <person name="Tritt A."/>
            <person name="Yoshinaga Y."/>
            <person name="Zwiers L.-H."/>
            <person name="Turgeon B."/>
            <person name="Goodwin S."/>
            <person name="Spatafora J."/>
            <person name="Crous P."/>
            <person name="Grigoriev I."/>
        </authorList>
    </citation>
    <scope>NUCLEOTIDE SEQUENCE [LARGE SCALE GENOMIC DNA]</scope>
    <source>
        <strain evidence="12">CBS 304.66</strain>
    </source>
</reference>
<evidence type="ECO:0000256" key="7">
    <source>
        <dbReference type="ARBA" id="ARBA00023242"/>
    </source>
</evidence>
<accession>A0A9P4JZQ6</accession>
<evidence type="ECO:0000256" key="2">
    <source>
        <dbReference type="ARBA" id="ARBA00004496"/>
    </source>
</evidence>
<evidence type="ECO:0000256" key="1">
    <source>
        <dbReference type="ARBA" id="ARBA00004123"/>
    </source>
</evidence>